<dbReference type="InterPro" id="IPR010737">
    <property type="entry name" value="4-carb_acid_sugar_kinase_N"/>
</dbReference>
<dbReference type="Gene3D" id="3.40.50.10840">
    <property type="entry name" value="Putative sugar-binding, N-terminal domain"/>
    <property type="match status" value="1"/>
</dbReference>
<dbReference type="AlphaFoldDB" id="A0A0B3S6I5"/>
<evidence type="ECO:0000313" key="9">
    <source>
        <dbReference type="EMBL" id="KHQ54578.1"/>
    </source>
</evidence>
<keyword evidence="5" id="KW-0067">ATP-binding</keyword>
<dbReference type="OrthoDB" id="7686359at2"/>
<dbReference type="GO" id="GO:0016301">
    <property type="term" value="F:kinase activity"/>
    <property type="evidence" value="ECO:0007669"/>
    <property type="project" value="UniProtKB-KW"/>
</dbReference>
<dbReference type="Pfam" id="PF07005">
    <property type="entry name" value="SBD_N"/>
    <property type="match status" value="1"/>
</dbReference>
<evidence type="ECO:0000256" key="6">
    <source>
        <dbReference type="ARBA" id="ARBA00023277"/>
    </source>
</evidence>
<evidence type="ECO:0000256" key="4">
    <source>
        <dbReference type="ARBA" id="ARBA00022777"/>
    </source>
</evidence>
<evidence type="ECO:0000256" key="5">
    <source>
        <dbReference type="ARBA" id="ARBA00022840"/>
    </source>
</evidence>
<dbReference type="SUPFAM" id="SSF142764">
    <property type="entry name" value="YgbK-like"/>
    <property type="match status" value="1"/>
</dbReference>
<evidence type="ECO:0000256" key="3">
    <source>
        <dbReference type="ARBA" id="ARBA00022741"/>
    </source>
</evidence>
<keyword evidence="2" id="KW-0808">Transferase</keyword>
<dbReference type="RefSeq" id="WP_043138428.1">
    <property type="nucleotide sequence ID" value="NZ_JSUQ01000003.1"/>
</dbReference>
<proteinExistence type="inferred from homology"/>
<gene>
    <name evidence="9" type="ORF">OA50_01174</name>
</gene>
<feature type="domain" description="Four-carbon acid sugar kinase nucleotide binding" evidence="8">
    <location>
        <begin position="252"/>
        <end position="397"/>
    </location>
</feature>
<comment type="similarity">
    <text evidence="1">Belongs to the four-carbon acid sugar kinase family.</text>
</comment>
<evidence type="ECO:0000259" key="7">
    <source>
        <dbReference type="Pfam" id="PF07005"/>
    </source>
</evidence>
<keyword evidence="3" id="KW-0547">Nucleotide-binding</keyword>
<evidence type="ECO:0000313" key="10">
    <source>
        <dbReference type="Proteomes" id="UP000030960"/>
    </source>
</evidence>
<dbReference type="Pfam" id="PF17042">
    <property type="entry name" value="NBD_C"/>
    <property type="match status" value="1"/>
</dbReference>
<dbReference type="Proteomes" id="UP000030960">
    <property type="component" value="Unassembled WGS sequence"/>
</dbReference>
<dbReference type="PATRIC" id="fig|1515334.3.peg.1178"/>
<dbReference type="InterPro" id="IPR042213">
    <property type="entry name" value="NBD_C_sf"/>
</dbReference>
<dbReference type="EMBL" id="JSUQ01000003">
    <property type="protein sequence ID" value="KHQ54578.1"/>
    <property type="molecule type" value="Genomic_DNA"/>
</dbReference>
<accession>A0A0B3S6I5</accession>
<reference evidence="9 10" key="1">
    <citation type="submission" date="2014-10" db="EMBL/GenBank/DDBJ databases">
        <title>Genome sequence of Ponticoccus sp. strain UMTAT08 isolated from clonal culture of toxic dinoflagellate Alexandrium tamiyavanichii.</title>
        <authorList>
            <person name="Gan H.Y."/>
            <person name="Muhd D.-D."/>
            <person name="Mohd Noor M.E."/>
            <person name="Yeong Y.S."/>
            <person name="Usup G."/>
        </authorList>
    </citation>
    <scope>NUCLEOTIDE SEQUENCE [LARGE SCALE GENOMIC DNA]</scope>
    <source>
        <strain evidence="9 10">UMTAT08</strain>
    </source>
</reference>
<keyword evidence="4" id="KW-0418">Kinase</keyword>
<keyword evidence="10" id="KW-1185">Reference proteome</keyword>
<comment type="caution">
    <text evidence="9">The sequence shown here is derived from an EMBL/GenBank/DDBJ whole genome shotgun (WGS) entry which is preliminary data.</text>
</comment>
<name>A0A0B3S6I5_9RHOB</name>
<protein>
    <submittedName>
        <fullName evidence="9">Type III effector Hrp-dependent outer protein</fullName>
    </submittedName>
</protein>
<dbReference type="GO" id="GO:0005524">
    <property type="term" value="F:ATP binding"/>
    <property type="evidence" value="ECO:0007669"/>
    <property type="project" value="UniProtKB-KW"/>
</dbReference>
<dbReference type="InterPro" id="IPR037051">
    <property type="entry name" value="4-carb_acid_sugar_kinase_N_sf"/>
</dbReference>
<dbReference type="InterPro" id="IPR031475">
    <property type="entry name" value="NBD_C"/>
</dbReference>
<feature type="domain" description="Four-carbon acid sugar kinase N-terminal" evidence="7">
    <location>
        <begin position="4"/>
        <end position="228"/>
    </location>
</feature>
<dbReference type="Gene3D" id="3.40.980.20">
    <property type="entry name" value="Four-carbon acid sugar kinase, nucleotide binding domain"/>
    <property type="match status" value="1"/>
</dbReference>
<organism evidence="9 10">
    <name type="scientific">Mameliella alba</name>
    <dbReference type="NCBI Taxonomy" id="561184"/>
    <lineage>
        <taxon>Bacteria</taxon>
        <taxon>Pseudomonadati</taxon>
        <taxon>Pseudomonadota</taxon>
        <taxon>Alphaproteobacteria</taxon>
        <taxon>Rhodobacterales</taxon>
        <taxon>Roseobacteraceae</taxon>
        <taxon>Mameliella</taxon>
    </lineage>
</organism>
<evidence type="ECO:0000259" key="8">
    <source>
        <dbReference type="Pfam" id="PF17042"/>
    </source>
</evidence>
<sequence length="407" mass="41876">MAGLVFLGDDFTGASDSLATFARLGVTSRLVLRPEAAPGDLDALGLPTDLRSLAPERALAELDRLWPAIAAAAPQVLHFKVCSTFDSAPSVGSIGAVAGALIDRFQPDVVAVIGGQPSLGRYCLFGHLFARGPDGNVHRIDRHPVMARHPVTPMEEADLRRHLAAQGLEELTLVPFTQLDETEAVVETLKAGPVLFDMASDADGLAIARALRQAGGRQLLIGASSVAEILAGSSERSTPPSALPPAPSGGVLMFAGSRSANTRAQVEQFSGTRLALTPGALRDGSALVQAAGLLEAGASLLVHLEQGADYGLSPGGLADASAGFVAQLLDRCPVACLGLAGGDTSSRICGGLGLDALAYDRAMGAGVCICVASHQDARRDGMRIMLKGGQMGQPDLFDRFAGFAAGQ</sequence>
<keyword evidence="6" id="KW-0119">Carbohydrate metabolism</keyword>
<dbReference type="STRING" id="561184.SAMN05216376_105345"/>
<evidence type="ECO:0000256" key="1">
    <source>
        <dbReference type="ARBA" id="ARBA00005715"/>
    </source>
</evidence>
<evidence type="ECO:0000256" key="2">
    <source>
        <dbReference type="ARBA" id="ARBA00022679"/>
    </source>
</evidence>